<dbReference type="Proteomes" id="UP000321822">
    <property type="component" value="Unassembled WGS sequence"/>
</dbReference>
<dbReference type="SUPFAM" id="SSF48317">
    <property type="entry name" value="Acid phosphatase/Vanadium-dependent haloperoxidase"/>
    <property type="match status" value="1"/>
</dbReference>
<dbReference type="AlphaFoldDB" id="A0A5C6QRX1"/>
<sequence>MNNINLTKHILLSVIYLVLVFSLFELTNLDITIQDYFYDNVKDVWLWSKKEHVLKLFLYDAPKIALAFFALGIIISLLFFRKRNLVTRHKKGLVIVLLSLIIVPSVIGFLKATTNSACPVALDNYGGEIPYIKVLASYPPNKTPSKNQKCFPAGHASGGFALLSLFFIFTTKKNQKVAIVFATSIGGLMGSYKMIIGDHFISHTLITMGLAWLLICTVAALVQQFITFSIINSNNQFEQ</sequence>
<feature type="transmembrane region" description="Helical" evidence="1">
    <location>
        <begin position="151"/>
        <end position="170"/>
    </location>
</feature>
<feature type="transmembrane region" description="Helical" evidence="1">
    <location>
        <begin position="12"/>
        <end position="37"/>
    </location>
</feature>
<dbReference type="Pfam" id="PF01569">
    <property type="entry name" value="PAP2"/>
    <property type="match status" value="1"/>
</dbReference>
<reference evidence="3 4" key="1">
    <citation type="submission" date="2019-07" db="EMBL/GenBank/DDBJ databases">
        <title>Genomes of sea-ice associated Colwellia species.</title>
        <authorList>
            <person name="Bowman J.P."/>
        </authorList>
    </citation>
    <scope>NUCLEOTIDE SEQUENCE [LARGE SCALE GENOMIC DNA]</scope>
    <source>
        <strain evidence="3 4">ACAM 459</strain>
    </source>
</reference>
<dbReference type="CDD" id="cd03396">
    <property type="entry name" value="PAP2_like_6"/>
    <property type="match status" value="1"/>
</dbReference>
<dbReference type="InterPro" id="IPR000326">
    <property type="entry name" value="PAP2/HPO"/>
</dbReference>
<feature type="transmembrane region" description="Helical" evidence="1">
    <location>
        <begin position="177"/>
        <end position="195"/>
    </location>
</feature>
<feature type="transmembrane region" description="Helical" evidence="1">
    <location>
        <begin position="92"/>
        <end position="110"/>
    </location>
</feature>
<accession>A0A5C6QRX1</accession>
<evidence type="ECO:0000259" key="2">
    <source>
        <dbReference type="Pfam" id="PF01569"/>
    </source>
</evidence>
<dbReference type="InterPro" id="IPR036938">
    <property type="entry name" value="PAP2/HPO_sf"/>
</dbReference>
<feature type="transmembrane region" description="Helical" evidence="1">
    <location>
        <begin position="57"/>
        <end position="80"/>
    </location>
</feature>
<keyword evidence="1" id="KW-1133">Transmembrane helix</keyword>
<proteinExistence type="predicted"/>
<dbReference type="Gene3D" id="1.20.144.10">
    <property type="entry name" value="Phosphatidic acid phosphatase type 2/haloperoxidase"/>
    <property type="match status" value="1"/>
</dbReference>
<dbReference type="OrthoDB" id="7348799at2"/>
<keyword evidence="4" id="KW-1185">Reference proteome</keyword>
<dbReference type="EMBL" id="VOLT01000001">
    <property type="protein sequence ID" value="TWX71684.1"/>
    <property type="molecule type" value="Genomic_DNA"/>
</dbReference>
<gene>
    <name evidence="3" type="ORF">ESZ36_00140</name>
</gene>
<evidence type="ECO:0000256" key="1">
    <source>
        <dbReference type="SAM" id="Phobius"/>
    </source>
</evidence>
<name>A0A5C6QRX1_9GAMM</name>
<feature type="transmembrane region" description="Helical" evidence="1">
    <location>
        <begin position="201"/>
        <end position="222"/>
    </location>
</feature>
<organism evidence="3 4">
    <name type="scientific">Colwellia demingiae</name>
    <dbReference type="NCBI Taxonomy" id="89401"/>
    <lineage>
        <taxon>Bacteria</taxon>
        <taxon>Pseudomonadati</taxon>
        <taxon>Pseudomonadota</taxon>
        <taxon>Gammaproteobacteria</taxon>
        <taxon>Alteromonadales</taxon>
        <taxon>Colwelliaceae</taxon>
        <taxon>Colwellia</taxon>
    </lineage>
</organism>
<evidence type="ECO:0000313" key="3">
    <source>
        <dbReference type="EMBL" id="TWX71684.1"/>
    </source>
</evidence>
<feature type="domain" description="Phosphatidic acid phosphatase type 2/haloperoxidase" evidence="2">
    <location>
        <begin position="93"/>
        <end position="224"/>
    </location>
</feature>
<protein>
    <submittedName>
        <fullName evidence="3">Phosphatase PAP2 family protein</fullName>
    </submittedName>
</protein>
<dbReference type="RefSeq" id="WP_146781858.1">
    <property type="nucleotide sequence ID" value="NZ_VOLT01000001.1"/>
</dbReference>
<keyword evidence="1" id="KW-0812">Transmembrane</keyword>
<evidence type="ECO:0000313" key="4">
    <source>
        <dbReference type="Proteomes" id="UP000321822"/>
    </source>
</evidence>
<comment type="caution">
    <text evidence="3">The sequence shown here is derived from an EMBL/GenBank/DDBJ whole genome shotgun (WGS) entry which is preliminary data.</text>
</comment>
<keyword evidence="1" id="KW-0472">Membrane</keyword>